<feature type="compositionally biased region" description="Basic and acidic residues" evidence="6">
    <location>
        <begin position="301"/>
        <end position="312"/>
    </location>
</feature>
<dbReference type="PANTHER" id="PTHR17602">
    <property type="entry name" value="RIBOSOME BIOGENESIS REGULATORY PROTEIN"/>
    <property type="match status" value="1"/>
</dbReference>
<feature type="compositionally biased region" description="Gly residues" evidence="6">
    <location>
        <begin position="313"/>
        <end position="323"/>
    </location>
</feature>
<accession>A0A8D8VZS5</accession>
<name>A0A8D8VZS5_9HEMI</name>
<organism evidence="7">
    <name type="scientific">Cacopsylla melanoneura</name>
    <dbReference type="NCBI Taxonomy" id="428564"/>
    <lineage>
        <taxon>Eukaryota</taxon>
        <taxon>Metazoa</taxon>
        <taxon>Ecdysozoa</taxon>
        <taxon>Arthropoda</taxon>
        <taxon>Hexapoda</taxon>
        <taxon>Insecta</taxon>
        <taxon>Pterygota</taxon>
        <taxon>Neoptera</taxon>
        <taxon>Paraneoptera</taxon>
        <taxon>Hemiptera</taxon>
        <taxon>Sternorrhyncha</taxon>
        <taxon>Psylloidea</taxon>
        <taxon>Psyllidae</taxon>
        <taxon>Psyllinae</taxon>
        <taxon>Cacopsylla</taxon>
    </lineage>
</organism>
<dbReference type="GO" id="GO:0030687">
    <property type="term" value="C:preribosome, large subunit precursor"/>
    <property type="evidence" value="ECO:0007669"/>
    <property type="project" value="TreeGrafter"/>
</dbReference>
<evidence type="ECO:0000313" key="7">
    <source>
        <dbReference type="EMBL" id="CAG6641792.1"/>
    </source>
</evidence>
<keyword evidence="3 5" id="KW-0690">Ribosome biogenesis</keyword>
<feature type="region of interest" description="Disordered" evidence="6">
    <location>
        <begin position="242"/>
        <end position="271"/>
    </location>
</feature>
<feature type="compositionally biased region" description="Basic and acidic residues" evidence="6">
    <location>
        <begin position="252"/>
        <end position="271"/>
    </location>
</feature>
<proteinExistence type="inferred from homology"/>
<dbReference type="GO" id="GO:0000447">
    <property type="term" value="P:endonucleolytic cleavage in ITS1 to separate SSU-rRNA from 5.8S rRNA and LSU-rRNA from tricistronic rRNA transcript (SSU-rRNA, 5.8S rRNA, LSU-rRNA)"/>
    <property type="evidence" value="ECO:0007669"/>
    <property type="project" value="TreeGrafter"/>
</dbReference>
<evidence type="ECO:0000256" key="2">
    <source>
        <dbReference type="ARBA" id="ARBA00010077"/>
    </source>
</evidence>
<evidence type="ECO:0000256" key="4">
    <source>
        <dbReference type="ARBA" id="ARBA00023242"/>
    </source>
</evidence>
<dbReference type="PANTHER" id="PTHR17602:SF4">
    <property type="entry name" value="RIBOSOME BIOGENESIS REGULATORY PROTEIN HOMOLOG"/>
    <property type="match status" value="1"/>
</dbReference>
<reference evidence="7" key="1">
    <citation type="submission" date="2021-05" db="EMBL/GenBank/DDBJ databases">
        <authorList>
            <person name="Alioto T."/>
            <person name="Alioto T."/>
            <person name="Gomez Garrido J."/>
        </authorList>
    </citation>
    <scope>NUCLEOTIDE SEQUENCE</scope>
</reference>
<evidence type="ECO:0000256" key="6">
    <source>
        <dbReference type="SAM" id="MobiDB-lite"/>
    </source>
</evidence>
<comment type="subcellular location">
    <subcellularLocation>
        <location evidence="1 5">Nucleus</location>
    </subcellularLocation>
</comment>
<dbReference type="Pfam" id="PF04939">
    <property type="entry name" value="RRS1"/>
    <property type="match status" value="1"/>
</dbReference>
<dbReference type="EMBL" id="HBUF01119168">
    <property type="protein sequence ID" value="CAG6641792.1"/>
    <property type="molecule type" value="Transcribed_RNA"/>
</dbReference>
<comment type="function">
    <text evidence="5">Involved in ribosomal large subunit assembly.</text>
</comment>
<sequence>MTTDLVDHVLQEVARRNEQFKPITVNKLIELEIDPGTLLALDKNDISLAQLRQDKDKYLKELTRDNVQLLVNKIWELPTERKDEDIVATLPDPTYVLPREKPVPKVTMTKWEEFALEKGIRKTKKIKKKWDDVLKEWVPTYGFKRRLAEKKHQWMLPVPANANPMEDQFAKKVIAKKERVAKNEYQRLRNIAKSNKTKIPSVGVMPHESVLSSRQLREAADVAVVSTASIGKYQPNLALEKKVRQSKKRKLPGQEKEKLGPLKPTEEKQRNLDLYTAVSNKKPKVNMEKVYSRLATLQARSESKSEAHEERGGGGGGGGGGPMRKGKPGKQKGGLGRGGRKRSSKAAKAVFGGAGGGKKGGGGRKK</sequence>
<dbReference type="AlphaFoldDB" id="A0A8D8VZS5"/>
<protein>
    <recommendedName>
        <fullName evidence="5">Ribosome biogenesis regulatory protein</fullName>
    </recommendedName>
</protein>
<evidence type="ECO:0000256" key="5">
    <source>
        <dbReference type="RuleBase" id="RU364132"/>
    </source>
</evidence>
<dbReference type="InterPro" id="IPR007023">
    <property type="entry name" value="Ribosom_reg"/>
</dbReference>
<evidence type="ECO:0000256" key="1">
    <source>
        <dbReference type="ARBA" id="ARBA00004123"/>
    </source>
</evidence>
<evidence type="ECO:0000256" key="3">
    <source>
        <dbReference type="ARBA" id="ARBA00022517"/>
    </source>
</evidence>
<dbReference type="GO" id="GO:0042273">
    <property type="term" value="P:ribosomal large subunit biogenesis"/>
    <property type="evidence" value="ECO:0007669"/>
    <property type="project" value="TreeGrafter"/>
</dbReference>
<comment type="similarity">
    <text evidence="2 5">Belongs to the RRS1 family.</text>
</comment>
<keyword evidence="4 5" id="KW-0539">Nucleus</keyword>
<feature type="region of interest" description="Disordered" evidence="6">
    <location>
        <begin position="296"/>
        <end position="366"/>
    </location>
</feature>
<dbReference type="GO" id="GO:0005730">
    <property type="term" value="C:nucleolus"/>
    <property type="evidence" value="ECO:0007669"/>
    <property type="project" value="TreeGrafter"/>
</dbReference>